<dbReference type="NCBIfam" id="TIGR02001">
    <property type="entry name" value="gcw_chp"/>
    <property type="match status" value="1"/>
</dbReference>
<dbReference type="InterPro" id="IPR010239">
    <property type="entry name" value="CHP02001"/>
</dbReference>
<evidence type="ECO:0000313" key="3">
    <source>
        <dbReference type="Proteomes" id="UP001597380"/>
    </source>
</evidence>
<comment type="caution">
    <text evidence="2">The sequence shown here is derived from an EMBL/GenBank/DDBJ whole genome shotgun (WGS) entry which is preliminary data.</text>
</comment>
<proteinExistence type="predicted"/>
<dbReference type="Proteomes" id="UP001597380">
    <property type="component" value="Unassembled WGS sequence"/>
</dbReference>
<organism evidence="2 3">
    <name type="scientific">Corallincola platygyrae</name>
    <dbReference type="NCBI Taxonomy" id="1193278"/>
    <lineage>
        <taxon>Bacteria</taxon>
        <taxon>Pseudomonadati</taxon>
        <taxon>Pseudomonadota</taxon>
        <taxon>Gammaproteobacteria</taxon>
        <taxon>Alteromonadales</taxon>
        <taxon>Psychromonadaceae</taxon>
        <taxon>Corallincola</taxon>
    </lineage>
</organism>
<gene>
    <name evidence="2" type="ORF">ACFSJ3_11735</name>
</gene>
<name>A0ABW4XN14_9GAMM</name>
<reference evidence="3" key="1">
    <citation type="journal article" date="2019" name="Int. J. Syst. Evol. Microbiol.">
        <title>The Global Catalogue of Microorganisms (GCM) 10K type strain sequencing project: providing services to taxonomists for standard genome sequencing and annotation.</title>
        <authorList>
            <consortium name="The Broad Institute Genomics Platform"/>
            <consortium name="The Broad Institute Genome Sequencing Center for Infectious Disease"/>
            <person name="Wu L."/>
            <person name="Ma J."/>
        </authorList>
    </citation>
    <scope>NUCLEOTIDE SEQUENCE [LARGE SCALE GENOMIC DNA]</scope>
    <source>
        <strain evidence="3">CGMCC 1.10992</strain>
    </source>
</reference>
<protein>
    <submittedName>
        <fullName evidence="2">TorF family putative porin</fullName>
    </submittedName>
</protein>
<sequence>MKKALSLAISSVLGVAALASSNAHAVEGLSANVGLTSNYLWRGVTQTDDAAAVSGGIDYEHASGIYVGTWASNVDFNDDQASYELDFYGGYAGEIGDFGYDVGYIYYAYPDADEDNLGEYDFGEVYGGVSWQWFGVSAAYTTNHDVDELEDALYLEATAEFEIADGLTLGFAVGNFDFDDDSLEDYVNYNASLTKSTDAGDFTFMLSDTDIDNDDMVAVVSYSIGIDL</sequence>
<evidence type="ECO:0000256" key="1">
    <source>
        <dbReference type="SAM" id="SignalP"/>
    </source>
</evidence>
<keyword evidence="1" id="KW-0732">Signal</keyword>
<dbReference type="EMBL" id="JBHUHT010000012">
    <property type="protein sequence ID" value="MFD2096657.1"/>
    <property type="molecule type" value="Genomic_DNA"/>
</dbReference>
<feature type="signal peptide" evidence="1">
    <location>
        <begin position="1"/>
        <end position="25"/>
    </location>
</feature>
<accession>A0ABW4XN14</accession>
<dbReference type="Pfam" id="PF09694">
    <property type="entry name" value="Gcw_chp"/>
    <property type="match status" value="1"/>
</dbReference>
<evidence type="ECO:0000313" key="2">
    <source>
        <dbReference type="EMBL" id="MFD2096657.1"/>
    </source>
</evidence>
<dbReference type="RefSeq" id="WP_345338952.1">
    <property type="nucleotide sequence ID" value="NZ_BAABLI010000008.1"/>
</dbReference>
<keyword evidence="3" id="KW-1185">Reference proteome</keyword>
<feature type="chain" id="PRO_5045379655" evidence="1">
    <location>
        <begin position="26"/>
        <end position="228"/>
    </location>
</feature>